<keyword evidence="4" id="KW-0133">Cell shape</keyword>
<evidence type="ECO:0000256" key="7">
    <source>
        <dbReference type="RuleBase" id="RU004016"/>
    </source>
</evidence>
<keyword evidence="10" id="KW-1185">Reference proteome</keyword>
<evidence type="ECO:0000256" key="1">
    <source>
        <dbReference type="ARBA" id="ARBA00007164"/>
    </source>
</evidence>
<dbReference type="InterPro" id="IPR012338">
    <property type="entry name" value="Beta-lactam/transpept-like"/>
</dbReference>
<dbReference type="Gene3D" id="3.40.710.10">
    <property type="entry name" value="DD-peptidase/beta-lactamase superfamily"/>
    <property type="match status" value="1"/>
</dbReference>
<dbReference type="PANTHER" id="PTHR21581">
    <property type="entry name" value="D-ALANYL-D-ALANINE CARBOXYPEPTIDASE"/>
    <property type="match status" value="1"/>
</dbReference>
<reference evidence="9 10" key="1">
    <citation type="submission" date="2024-02" db="EMBL/GenBank/DDBJ databases">
        <title>Bacterial strain from lacustrine sediment.</title>
        <authorList>
            <person name="Petit C."/>
            <person name="Fadhlaoui K."/>
        </authorList>
    </citation>
    <scope>NUCLEOTIDE SEQUENCE [LARGE SCALE GENOMIC DNA]</scope>
    <source>
        <strain evidence="9 10">IPX-CK</strain>
    </source>
</reference>
<evidence type="ECO:0000256" key="6">
    <source>
        <dbReference type="ARBA" id="ARBA00023316"/>
    </source>
</evidence>
<name>A0ABZ3ESD8_9FIRM</name>
<dbReference type="PANTHER" id="PTHR21581:SF26">
    <property type="entry name" value="D-ALANYL-D-ALANINE ENDOPEPTIDASE"/>
    <property type="match status" value="1"/>
</dbReference>
<dbReference type="SUPFAM" id="SSF56601">
    <property type="entry name" value="beta-lactamase/transpeptidase-like"/>
    <property type="match status" value="1"/>
</dbReference>
<dbReference type="PRINTS" id="PR00725">
    <property type="entry name" value="DADACBPTASE1"/>
</dbReference>
<sequence>MSISTVLLGSILTGCGSTPYEMAYSPDYPVSSYRISVSEEAVDTATPFAADLCVVDGDIVAEDLDLSQVSSAALFSLSTNETILAKNVYEKLAPASLTKIMTALVALKYGSPDEVLAASANVKITESGAQTVGIKEGDKMTLTQALHLLLINSANDAAVMIAEGVGGSVEGFSELMNQEAKEIGATNSNFVNPHGLTADNHYVTAYDMYLIFNAALEYNLINEIISMPSYTTVYKDKNGNDKEISVNTTNLYLQGEKNAPDAITVIGGKTGTTNAAGHCLIILSRDSTGKPYISVILRADDKDILYQDMTDLLSEIKN</sequence>
<proteinExistence type="inferred from homology"/>
<keyword evidence="2" id="KW-0732">Signal</keyword>
<evidence type="ECO:0000259" key="8">
    <source>
        <dbReference type="Pfam" id="PF00768"/>
    </source>
</evidence>
<evidence type="ECO:0000313" key="9">
    <source>
        <dbReference type="EMBL" id="XAH72239.1"/>
    </source>
</evidence>
<evidence type="ECO:0000256" key="4">
    <source>
        <dbReference type="ARBA" id="ARBA00022960"/>
    </source>
</evidence>
<feature type="domain" description="Peptidase S11 D-alanyl-D-alanine carboxypeptidase A N-terminal" evidence="8">
    <location>
        <begin position="70"/>
        <end position="300"/>
    </location>
</feature>
<evidence type="ECO:0000256" key="2">
    <source>
        <dbReference type="ARBA" id="ARBA00022729"/>
    </source>
</evidence>
<dbReference type="GO" id="GO:0016787">
    <property type="term" value="F:hydrolase activity"/>
    <property type="evidence" value="ECO:0007669"/>
    <property type="project" value="UniProtKB-KW"/>
</dbReference>
<dbReference type="Proteomes" id="UP001451571">
    <property type="component" value="Chromosome"/>
</dbReference>
<keyword evidence="5" id="KW-0573">Peptidoglycan synthesis</keyword>
<dbReference type="Pfam" id="PF00768">
    <property type="entry name" value="Peptidase_S11"/>
    <property type="match status" value="1"/>
</dbReference>
<protein>
    <submittedName>
        <fullName evidence="9">Serine hydrolase</fullName>
    </submittedName>
</protein>
<keyword evidence="6" id="KW-0961">Cell wall biogenesis/degradation</keyword>
<dbReference type="RefSeq" id="WP_342755858.1">
    <property type="nucleotide sequence ID" value="NZ_CP146256.1"/>
</dbReference>
<accession>A0ABZ3ESD8</accession>
<evidence type="ECO:0000256" key="3">
    <source>
        <dbReference type="ARBA" id="ARBA00022801"/>
    </source>
</evidence>
<comment type="similarity">
    <text evidence="1 7">Belongs to the peptidase S11 family.</text>
</comment>
<dbReference type="InterPro" id="IPR001967">
    <property type="entry name" value="Peptidase_S11_N"/>
</dbReference>
<evidence type="ECO:0000313" key="10">
    <source>
        <dbReference type="Proteomes" id="UP001451571"/>
    </source>
</evidence>
<gene>
    <name evidence="9" type="ORF">V6984_11920</name>
</gene>
<organism evidence="9 10">
    <name type="scientific">Kineothrix sedimenti</name>
    <dbReference type="NCBI Taxonomy" id="3123317"/>
    <lineage>
        <taxon>Bacteria</taxon>
        <taxon>Bacillati</taxon>
        <taxon>Bacillota</taxon>
        <taxon>Clostridia</taxon>
        <taxon>Lachnospirales</taxon>
        <taxon>Lachnospiraceae</taxon>
        <taxon>Kineothrix</taxon>
    </lineage>
</organism>
<evidence type="ECO:0000256" key="5">
    <source>
        <dbReference type="ARBA" id="ARBA00022984"/>
    </source>
</evidence>
<dbReference type="EMBL" id="CP146256">
    <property type="protein sequence ID" value="XAH72239.1"/>
    <property type="molecule type" value="Genomic_DNA"/>
</dbReference>
<keyword evidence="3 9" id="KW-0378">Hydrolase</keyword>
<dbReference type="InterPro" id="IPR018044">
    <property type="entry name" value="Peptidase_S11"/>
</dbReference>